<dbReference type="InterPro" id="IPR005000">
    <property type="entry name" value="Aldolase/citrate-lyase_domain"/>
</dbReference>
<dbReference type="Pfam" id="PF03328">
    <property type="entry name" value="HpcH_HpaI"/>
    <property type="match status" value="1"/>
</dbReference>
<feature type="region of interest" description="Disordered" evidence="4">
    <location>
        <begin position="1"/>
        <end position="20"/>
    </location>
</feature>
<evidence type="ECO:0000256" key="2">
    <source>
        <dbReference type="ARBA" id="ARBA00022723"/>
    </source>
</evidence>
<evidence type="ECO:0000256" key="4">
    <source>
        <dbReference type="SAM" id="MobiDB-lite"/>
    </source>
</evidence>
<keyword evidence="6" id="KW-0456">Lyase</keyword>
<name>A0ABV6C4B0_9ACTN</name>
<reference evidence="6 7" key="1">
    <citation type="submission" date="2024-09" db="EMBL/GenBank/DDBJ databases">
        <authorList>
            <person name="Sun Q."/>
            <person name="Mori K."/>
        </authorList>
    </citation>
    <scope>NUCLEOTIDE SEQUENCE [LARGE SCALE GENOMIC DNA]</scope>
    <source>
        <strain evidence="6 7">JCM 15389</strain>
    </source>
</reference>
<keyword evidence="2" id="KW-0479">Metal-binding</keyword>
<comment type="cofactor">
    <cofactor evidence="1">
        <name>Mg(2+)</name>
        <dbReference type="ChEBI" id="CHEBI:18420"/>
    </cofactor>
</comment>
<comment type="caution">
    <text evidence="6">The sequence shown here is derived from an EMBL/GenBank/DDBJ whole genome shotgun (WGS) entry which is preliminary data.</text>
</comment>
<dbReference type="GO" id="GO:0016829">
    <property type="term" value="F:lyase activity"/>
    <property type="evidence" value="ECO:0007669"/>
    <property type="project" value="UniProtKB-KW"/>
</dbReference>
<dbReference type="PIRSF" id="PIRSF015582">
    <property type="entry name" value="Cit_lyase_B"/>
    <property type="match status" value="1"/>
</dbReference>
<dbReference type="EMBL" id="JBHLYQ010000112">
    <property type="protein sequence ID" value="MFC0082531.1"/>
    <property type="molecule type" value="Genomic_DNA"/>
</dbReference>
<evidence type="ECO:0000256" key="1">
    <source>
        <dbReference type="ARBA" id="ARBA00001946"/>
    </source>
</evidence>
<dbReference type="InterPro" id="IPR011206">
    <property type="entry name" value="Citrate_lyase_beta/mcl1/mcl2"/>
</dbReference>
<evidence type="ECO:0000313" key="7">
    <source>
        <dbReference type="Proteomes" id="UP001589788"/>
    </source>
</evidence>
<evidence type="ECO:0000256" key="3">
    <source>
        <dbReference type="ARBA" id="ARBA00022842"/>
    </source>
</evidence>
<protein>
    <submittedName>
        <fullName evidence="6">HpcH/HpaI aldolase/citrate lyase family protein</fullName>
    </submittedName>
</protein>
<evidence type="ECO:0000259" key="5">
    <source>
        <dbReference type="Pfam" id="PF03328"/>
    </source>
</evidence>
<feature type="domain" description="HpcH/HpaI aldolase/citrate lyase" evidence="5">
    <location>
        <begin position="14"/>
        <end position="241"/>
    </location>
</feature>
<organism evidence="6 7">
    <name type="scientific">Aciditerrimonas ferrireducens</name>
    <dbReference type="NCBI Taxonomy" id="667306"/>
    <lineage>
        <taxon>Bacteria</taxon>
        <taxon>Bacillati</taxon>
        <taxon>Actinomycetota</taxon>
        <taxon>Acidimicrobiia</taxon>
        <taxon>Acidimicrobiales</taxon>
        <taxon>Acidimicrobiaceae</taxon>
        <taxon>Aciditerrimonas</taxon>
    </lineage>
</organism>
<dbReference type="PANTHER" id="PTHR32308">
    <property type="entry name" value="LYASE BETA SUBUNIT, PUTATIVE (AFU_ORTHOLOGUE AFUA_4G13030)-RELATED"/>
    <property type="match status" value="1"/>
</dbReference>
<keyword evidence="7" id="KW-1185">Reference proteome</keyword>
<dbReference type="RefSeq" id="WP_377790137.1">
    <property type="nucleotide sequence ID" value="NZ_JBHLYQ010000112.1"/>
</dbReference>
<dbReference type="Gene3D" id="3.20.20.60">
    <property type="entry name" value="Phosphoenolpyruvate-binding domains"/>
    <property type="match status" value="1"/>
</dbReference>
<gene>
    <name evidence="6" type="ORF">ACFFRE_10355</name>
</gene>
<evidence type="ECO:0000313" key="6">
    <source>
        <dbReference type="EMBL" id="MFC0082531.1"/>
    </source>
</evidence>
<proteinExistence type="predicted"/>
<keyword evidence="3" id="KW-0460">Magnesium</keyword>
<dbReference type="PANTHER" id="PTHR32308:SF10">
    <property type="entry name" value="CITRATE LYASE SUBUNIT BETA"/>
    <property type="match status" value="1"/>
</dbReference>
<sequence>MSARTRSMPRRSCFSTPGSNERFLQKAPTVPADMSFLDLEDSVAPKEKEAARAKVVEAIRTLPWDDRVLCVRVNAWDTEWTYGDVVEVVGNAGERLDEVMLPKVQRAAEVVALDLLLTQVEKKAGLPVGHIGIEAQIETTLGLINVEEICAASPRLETIIFGPADFAASMEMPVLTGGVQIPEYPGDHFHYVFSKILMAGRANGLQVIDGPYLKVRDLDGLRDFAQRTRVLGYDGKWALTPDQVTVLNEIYSPTQEQFDRAWDILDAYQKATEEERRGAVMFGDEMIDEASRKMAVKFVSRGERAGLTRSAR</sequence>
<dbReference type="Proteomes" id="UP001589788">
    <property type="component" value="Unassembled WGS sequence"/>
</dbReference>
<dbReference type="InterPro" id="IPR040442">
    <property type="entry name" value="Pyrv_kinase-like_dom_sf"/>
</dbReference>
<accession>A0ABV6C4B0</accession>
<dbReference type="SUPFAM" id="SSF51621">
    <property type="entry name" value="Phosphoenolpyruvate/pyruvate domain"/>
    <property type="match status" value="1"/>
</dbReference>
<dbReference type="InterPro" id="IPR015813">
    <property type="entry name" value="Pyrv/PenolPyrv_kinase-like_dom"/>
</dbReference>